<protein>
    <submittedName>
        <fullName evidence="2">Uncharacterized protein</fullName>
    </submittedName>
</protein>
<evidence type="ECO:0000313" key="3">
    <source>
        <dbReference type="Proteomes" id="UP000005446"/>
    </source>
</evidence>
<dbReference type="HOGENOM" id="CLU_2589977_0_0_1"/>
<sequence length="80" mass="9382">MADEEQQMNFENLEDEDLFDDEEESWEDAEEYPDIERVEDEALFDDGEQSSDVVEYEDLFESAEGEYSGETDEDGTYDEV</sequence>
<name>H0ETK8_GLAL7</name>
<dbReference type="InParanoid" id="H0ETK8"/>
<evidence type="ECO:0000313" key="2">
    <source>
        <dbReference type="EMBL" id="EHK98027.1"/>
    </source>
</evidence>
<evidence type="ECO:0000256" key="1">
    <source>
        <dbReference type="SAM" id="MobiDB-lite"/>
    </source>
</evidence>
<dbReference type="AlphaFoldDB" id="H0ETK8"/>
<gene>
    <name evidence="2" type="ORF">M7I_6072</name>
</gene>
<dbReference type="EMBL" id="AGUE01000165">
    <property type="protein sequence ID" value="EHK98027.1"/>
    <property type="molecule type" value="Genomic_DNA"/>
</dbReference>
<proteinExistence type="predicted"/>
<comment type="caution">
    <text evidence="2">The sequence shown here is derived from an EMBL/GenBank/DDBJ whole genome shotgun (WGS) entry which is preliminary data.</text>
</comment>
<accession>H0ETK8</accession>
<feature type="region of interest" description="Disordered" evidence="1">
    <location>
        <begin position="1"/>
        <end position="31"/>
    </location>
</feature>
<organism evidence="2 3">
    <name type="scientific">Glarea lozoyensis (strain ATCC 74030 / MF5533)</name>
    <dbReference type="NCBI Taxonomy" id="1104152"/>
    <lineage>
        <taxon>Eukaryota</taxon>
        <taxon>Fungi</taxon>
        <taxon>Dikarya</taxon>
        <taxon>Ascomycota</taxon>
        <taxon>Pezizomycotina</taxon>
        <taxon>Leotiomycetes</taxon>
        <taxon>Helotiales</taxon>
        <taxon>Helotiaceae</taxon>
        <taxon>Glarea</taxon>
    </lineage>
</organism>
<reference evidence="2 3" key="1">
    <citation type="journal article" date="2012" name="Eukaryot. Cell">
        <title>Genome sequence of the fungus Glarea lozoyensis: the first genome sequence of a species from the Helotiaceae family.</title>
        <authorList>
            <person name="Youssar L."/>
            <person name="Gruening B.A."/>
            <person name="Erxleben A."/>
            <person name="Guenther S."/>
            <person name="Huettel W."/>
        </authorList>
    </citation>
    <scope>NUCLEOTIDE SEQUENCE [LARGE SCALE GENOMIC DNA]</scope>
    <source>
        <strain evidence="3">ATCC 74030 / MF5533</strain>
    </source>
</reference>
<dbReference type="Proteomes" id="UP000005446">
    <property type="component" value="Unassembled WGS sequence"/>
</dbReference>
<keyword evidence="3" id="KW-1185">Reference proteome</keyword>
<feature type="region of interest" description="Disordered" evidence="1">
    <location>
        <begin position="60"/>
        <end position="80"/>
    </location>
</feature>